<comment type="catalytic activity">
    <reaction evidence="2">
        <text>3',5'-cyclic CMP + H2O = CMP + H(+)</text>
        <dbReference type="Rhea" id="RHEA:72675"/>
        <dbReference type="ChEBI" id="CHEBI:15377"/>
        <dbReference type="ChEBI" id="CHEBI:15378"/>
        <dbReference type="ChEBI" id="CHEBI:58003"/>
        <dbReference type="ChEBI" id="CHEBI:60377"/>
    </reaction>
    <physiologicalReaction direction="left-to-right" evidence="2">
        <dbReference type="Rhea" id="RHEA:72676"/>
    </physiologicalReaction>
</comment>
<dbReference type="SMART" id="SM00849">
    <property type="entry name" value="Lactamase_B"/>
    <property type="match status" value="1"/>
</dbReference>
<evidence type="ECO:0000313" key="6">
    <source>
        <dbReference type="EMBL" id="WNC12458.1"/>
    </source>
</evidence>
<comment type="function">
    <text evidence="3">Counteracts the endogenous Pycsar antiviral defense system. Phosphodiesterase that enables metal-dependent hydrolysis of host cyclic nucleotide Pycsar defense signals such as cCMP and cUMP.</text>
</comment>
<evidence type="ECO:0000256" key="2">
    <source>
        <dbReference type="ARBA" id="ARBA00034221"/>
    </source>
</evidence>
<proteinExistence type="predicted"/>
<keyword evidence="1" id="KW-0862">Zinc</keyword>
<dbReference type="InterPro" id="IPR001279">
    <property type="entry name" value="Metallo-B-lactamas"/>
</dbReference>
<dbReference type="EMBL" id="CP134050">
    <property type="protein sequence ID" value="WNC12458.1"/>
    <property type="molecule type" value="Genomic_DNA"/>
</dbReference>
<gene>
    <name evidence="6" type="ORF">RGB73_17145</name>
</gene>
<organism evidence="6 7">
    <name type="scientific">Brevibacillus brevis</name>
    <name type="common">Bacillus brevis</name>
    <dbReference type="NCBI Taxonomy" id="1393"/>
    <lineage>
        <taxon>Bacteria</taxon>
        <taxon>Bacillati</taxon>
        <taxon>Bacillota</taxon>
        <taxon>Bacilli</taxon>
        <taxon>Bacillales</taxon>
        <taxon>Paenibacillaceae</taxon>
        <taxon>Brevibacillus</taxon>
    </lineage>
</organism>
<feature type="domain" description="Metallo-beta-lactamase" evidence="5">
    <location>
        <begin position="18"/>
        <end position="216"/>
    </location>
</feature>
<evidence type="ECO:0000256" key="4">
    <source>
        <dbReference type="ARBA" id="ARBA00048505"/>
    </source>
</evidence>
<dbReference type="SUPFAM" id="SSF56281">
    <property type="entry name" value="Metallo-hydrolase/oxidoreductase"/>
    <property type="match status" value="1"/>
</dbReference>
<keyword evidence="7" id="KW-1185">Reference proteome</keyword>
<dbReference type="CDD" id="cd07716">
    <property type="entry name" value="RNaseZ_short-form-like_MBL-fold"/>
    <property type="match status" value="1"/>
</dbReference>
<evidence type="ECO:0000313" key="7">
    <source>
        <dbReference type="Proteomes" id="UP001256827"/>
    </source>
</evidence>
<dbReference type="RefSeq" id="WP_310763896.1">
    <property type="nucleotide sequence ID" value="NZ_CP134050.1"/>
</dbReference>
<dbReference type="Pfam" id="PF12706">
    <property type="entry name" value="Lactamase_B_2"/>
    <property type="match status" value="1"/>
</dbReference>
<dbReference type="PANTHER" id="PTHR46018">
    <property type="entry name" value="ZINC PHOSPHODIESTERASE ELAC PROTEIN 1"/>
    <property type="match status" value="1"/>
</dbReference>
<reference evidence="6 7" key="1">
    <citation type="submission" date="2023-09" db="EMBL/GenBank/DDBJ databases">
        <title>Complete Genome and Methylome dissection of Bacillus brevis NEB573 original source of BbsI restriction endonuclease.</title>
        <authorList>
            <person name="Fomenkov A."/>
            <person name="Roberts R.D."/>
        </authorList>
    </citation>
    <scope>NUCLEOTIDE SEQUENCE [LARGE SCALE GENOMIC DNA]</scope>
    <source>
        <strain evidence="6 7">NEB573</strain>
    </source>
</reference>
<accession>A0ABY9SX91</accession>
<evidence type="ECO:0000256" key="1">
    <source>
        <dbReference type="ARBA" id="ARBA00022833"/>
    </source>
</evidence>
<protein>
    <submittedName>
        <fullName evidence="6">MBL fold metallo-hydrolase</fullName>
    </submittedName>
</protein>
<sequence length="250" mass="27403">MRVTVLGFQSPYPGPNGATPGYLIETQHTRLMLDCGSGVLAQLGRYMPIYELDALLLSHYHHDHIADIGVLQYGLMVHQLFGERNPGKPLPVYAPDSPAANAQSLVYKAATAFHPVKEQSRAKIGDMEIQFLRTDHGDGDPCYAMRLEAEGKVLVYGADSGPATNWGSFLKEADLFIGEGTYLDHNLPATPNGHLSVRQLAQIAEEHSCRSLLITHLYHGYDPEEVLRQASAYQAGACHVARIGLQISLQ</sequence>
<name>A0ABY9SX91_BREBE</name>
<dbReference type="PANTHER" id="PTHR46018:SF4">
    <property type="entry name" value="METALLO-HYDROLASE YHFI-RELATED"/>
    <property type="match status" value="1"/>
</dbReference>
<dbReference type="Gene3D" id="3.60.15.10">
    <property type="entry name" value="Ribonuclease Z/Hydroxyacylglutathione hydrolase-like"/>
    <property type="match status" value="1"/>
</dbReference>
<comment type="catalytic activity">
    <reaction evidence="4">
        <text>3',5'-cyclic UMP + H2O = UMP + H(+)</text>
        <dbReference type="Rhea" id="RHEA:70575"/>
        <dbReference type="ChEBI" id="CHEBI:15377"/>
        <dbReference type="ChEBI" id="CHEBI:15378"/>
        <dbReference type="ChEBI" id="CHEBI:57865"/>
        <dbReference type="ChEBI" id="CHEBI:184387"/>
    </reaction>
    <physiologicalReaction direction="left-to-right" evidence="4">
        <dbReference type="Rhea" id="RHEA:70576"/>
    </physiologicalReaction>
</comment>
<evidence type="ECO:0000259" key="5">
    <source>
        <dbReference type="SMART" id="SM00849"/>
    </source>
</evidence>
<evidence type="ECO:0000256" key="3">
    <source>
        <dbReference type="ARBA" id="ARBA00034301"/>
    </source>
</evidence>
<dbReference type="InterPro" id="IPR036866">
    <property type="entry name" value="RibonucZ/Hydroxyglut_hydro"/>
</dbReference>
<dbReference type="Proteomes" id="UP001256827">
    <property type="component" value="Chromosome"/>
</dbReference>